<dbReference type="PROSITE" id="PS50186">
    <property type="entry name" value="DEP"/>
    <property type="match status" value="1"/>
</dbReference>
<dbReference type="EMBL" id="LT598450">
    <property type="protein sequence ID" value="SCU80666.1"/>
    <property type="molecule type" value="Genomic_DNA"/>
</dbReference>
<evidence type="ECO:0000313" key="7">
    <source>
        <dbReference type="EMBL" id="SCU80666.1"/>
    </source>
</evidence>
<comment type="similarity">
    <text evidence="2">Belongs to the IML1 family.</text>
</comment>
<dbReference type="Pfam" id="PF12257">
    <property type="entry name" value="IML1"/>
    <property type="match status" value="1"/>
</dbReference>
<feature type="compositionally biased region" description="Basic and acidic residues" evidence="5">
    <location>
        <begin position="74"/>
        <end position="93"/>
    </location>
</feature>
<feature type="compositionally biased region" description="Polar residues" evidence="5">
    <location>
        <begin position="711"/>
        <end position="728"/>
    </location>
</feature>
<dbReference type="Pfam" id="PF19418">
    <property type="entry name" value="DEPDC5_CTD"/>
    <property type="match status" value="1"/>
</dbReference>
<dbReference type="OrthoDB" id="39497at2759"/>
<dbReference type="GO" id="GO:1904262">
    <property type="term" value="P:negative regulation of TORC1 signaling"/>
    <property type="evidence" value="ECO:0007669"/>
    <property type="project" value="TreeGrafter"/>
</dbReference>
<dbReference type="GO" id="GO:1990130">
    <property type="term" value="C:GATOR1 complex"/>
    <property type="evidence" value="ECO:0007669"/>
    <property type="project" value="TreeGrafter"/>
</dbReference>
<sequence>MSHDARGAMKPQVDQSGFPDSLQSFLMDKKDLNHAPQAHISQIGSKMNIENNTLTIGGTGEPRRSGKPRMTMDAGRKLDLKRSLVREQSDRKITTNAETPDLSLSGSDSLPQSQPEPCSGQRKTYQLELGLHESRFSEELVILDLSSVRGLKEGDLAELKTYKGKNGVKGKKIYFVVKDFDKELRKRYKNAQISVLSGQLQHAIGLPTRSKVWVKAKDRNACQADLVELYVKDCLIHRGDMWVFSSEITGSCVYNEQRLTFVDSVRATVHGIYREGKKVLSGYIGDDTKVVFRSESARLVFLIQITNEMWHFEENGDIYFYKVVNSLFPTIFKKWKNIGTHHTITIVFSASLDLSDIPFRDIPDGERPKNTKDYYRIVVDQVNIVHWTEIMKTLRQEFKNISKELKTYQTEDGISLVRGRFSPAIKSNILETICLATTFCTNPFRQPDLRRTAAHVIIVSPGSCIYDVDFDLLKETSKKVQSIELSLDVICLGRPPLHVVPLLRYRDYENRLRCCVPSWINISFWRYSSYSNNIWYPRCKMHDLQMMGLTETEMKDEIAIDYMEVPPNTSSISELMKQHDNSIFTYQNDIDVEERKSISSDFINESKPKKGTKPIERPTKAYLSWNPPRSASPMVQSTASLQVFGDLAQSSLSGPPHTGSGRIDPHNNDEKAQNESRAVNKLKSVTKGGNIAQRIVSRFLPEAELKPKRSPTVTPTKSAPTSQVSRNENQSALDDIGTYSQLPMLRKNISSLKAPMAKKAPFELVSSCGQSLSSSPQRLPNSFSHKIQKRAAVDDMMAILFSWLEIKNPSMPMSLERASSLIMPQYRDVFPKYVAKKYNKWKSLTTPAELPITISSFPAKSDFEKNFTFTNHSVILNPDQEVENQTAFDLLRDMVYVRLLSGFQICTGETVENIEFSKGNEGDSRKLAKRLTKGNYMDVKMYMMFYEEIHKLSCDYDGTINVQRHIRKNNDAIGSGVPTYYPEIKTRYESSYRETMTDPLKMNRERFNWNQLDQMLAGYGDSVIEKNKKQFRSKFVILPSDVPENTFSSTINGRSETLSAEEIRLEGLRRLISSIYRTRLKNGRDKLPRSSRKEEIAPEILFYTGSLFSFIDEQAEILKSTGNTRSDTIFVKDEDSLSKDVDIVDLAYDMQYGKNHLRLVNRKWHWKKHNNCFLGLELVNWLIENFSDIDTRDDAVAYGQELMGRGLFVHVENRHGFLDGHYFYQISSEFVHNPRFREAVPDGQQLHADSLSKRSIVSENLDMRPSKIEPISDESHRKEATIRRTGEVNKPTVLLSNMITVDADLGRRSYKPEICKVHYDRVHNPNHCFHIRLEWLTATPKLIDDLINSWARLCKRYGLKLVEVPWVELCTIPLSNPFHTFVDITLAIDPWKDPEFKDEKLLSQGPYYYHTYLLEQSGFLIDNRASNLLRKGVIDHEVVYSWGKPKFKYAQYIHCTGAYIAEIRENGNLFLAPNNRHLSRVNVDSVTLKTRQSPRFALDAQKIMLDFKKTCLDYRKLHAIFLQAKEIWLKEEVSALEYFGEFPKAPSPARALER</sequence>
<dbReference type="GO" id="GO:0005774">
    <property type="term" value="C:vacuolar membrane"/>
    <property type="evidence" value="ECO:0007669"/>
    <property type="project" value="UniProtKB-SubCell"/>
</dbReference>
<name>A0A1G4IUN4_9SACH</name>
<evidence type="ECO:0000256" key="5">
    <source>
        <dbReference type="SAM" id="MobiDB-lite"/>
    </source>
</evidence>
<evidence type="ECO:0000256" key="4">
    <source>
        <dbReference type="ARBA" id="ARBA00021881"/>
    </source>
</evidence>
<gene>
    <name evidence="7" type="ORF">LANO_0B00826G</name>
</gene>
<feature type="region of interest" description="Disordered" evidence="5">
    <location>
        <begin position="603"/>
        <end position="634"/>
    </location>
</feature>
<protein>
    <recommendedName>
        <fullName evidence="3">Vacuolar membrane-associated protein IML1</fullName>
    </recommendedName>
    <alternativeName>
        <fullName evidence="4">Vacuolar membrane-associated protein iml1</fullName>
    </alternativeName>
</protein>
<feature type="region of interest" description="Disordered" evidence="5">
    <location>
        <begin position="648"/>
        <end position="683"/>
    </location>
</feature>
<dbReference type="SMART" id="SM00049">
    <property type="entry name" value="DEP"/>
    <property type="match status" value="1"/>
</dbReference>
<evidence type="ECO:0000313" key="8">
    <source>
        <dbReference type="Proteomes" id="UP000189911"/>
    </source>
</evidence>
<dbReference type="InterPro" id="IPR000591">
    <property type="entry name" value="DEP_dom"/>
</dbReference>
<dbReference type="InterPro" id="IPR036390">
    <property type="entry name" value="WH_DNA-bd_sf"/>
</dbReference>
<dbReference type="Gene3D" id="1.10.10.10">
    <property type="entry name" value="Winged helix-like DNA-binding domain superfamily/Winged helix DNA-binding domain"/>
    <property type="match status" value="1"/>
</dbReference>
<feature type="compositionally biased region" description="Basic and acidic residues" evidence="5">
    <location>
        <begin position="663"/>
        <end position="674"/>
    </location>
</feature>
<dbReference type="PANTHER" id="PTHR13179">
    <property type="entry name" value="DEP DOMAIN CONTAINING PROTEIN 5"/>
    <property type="match status" value="1"/>
</dbReference>
<dbReference type="GO" id="GO:0005096">
    <property type="term" value="F:GTPase activator activity"/>
    <property type="evidence" value="ECO:0007669"/>
    <property type="project" value="InterPro"/>
</dbReference>
<dbReference type="CDD" id="cd04449">
    <property type="entry name" value="DEP_DEPDC5-like"/>
    <property type="match status" value="1"/>
</dbReference>
<dbReference type="InterPro" id="IPR048255">
    <property type="entry name" value="IML1_N"/>
</dbReference>
<evidence type="ECO:0000259" key="6">
    <source>
        <dbReference type="PROSITE" id="PS50186"/>
    </source>
</evidence>
<dbReference type="GO" id="GO:0035556">
    <property type="term" value="P:intracellular signal transduction"/>
    <property type="evidence" value="ECO:0007669"/>
    <property type="project" value="InterPro"/>
</dbReference>
<dbReference type="InterPro" id="IPR027244">
    <property type="entry name" value="IML1"/>
</dbReference>
<accession>A0A1G4IUN4</accession>
<dbReference type="InterPro" id="IPR045838">
    <property type="entry name" value="DEPDC5_CTD"/>
</dbReference>
<dbReference type="InterPro" id="IPR036388">
    <property type="entry name" value="WH-like_DNA-bd_sf"/>
</dbReference>
<dbReference type="SUPFAM" id="SSF46785">
    <property type="entry name" value="Winged helix' DNA-binding domain"/>
    <property type="match status" value="1"/>
</dbReference>
<dbReference type="GO" id="GO:0010508">
    <property type="term" value="P:positive regulation of autophagy"/>
    <property type="evidence" value="ECO:0007669"/>
    <property type="project" value="TreeGrafter"/>
</dbReference>
<dbReference type="Pfam" id="PF00610">
    <property type="entry name" value="DEP"/>
    <property type="match status" value="1"/>
</dbReference>
<evidence type="ECO:0000256" key="3">
    <source>
        <dbReference type="ARBA" id="ARBA00018529"/>
    </source>
</evidence>
<feature type="compositionally biased region" description="Low complexity" evidence="5">
    <location>
        <begin position="100"/>
        <end position="115"/>
    </location>
</feature>
<organism evidence="7 8">
    <name type="scientific">Lachancea nothofagi CBS 11611</name>
    <dbReference type="NCBI Taxonomy" id="1266666"/>
    <lineage>
        <taxon>Eukaryota</taxon>
        <taxon>Fungi</taxon>
        <taxon>Dikarya</taxon>
        <taxon>Ascomycota</taxon>
        <taxon>Saccharomycotina</taxon>
        <taxon>Saccharomycetes</taxon>
        <taxon>Saccharomycetales</taxon>
        <taxon>Saccharomycetaceae</taxon>
        <taxon>Lachancea</taxon>
    </lineage>
</organism>
<keyword evidence="8" id="KW-1185">Reference proteome</keyword>
<evidence type="ECO:0000256" key="1">
    <source>
        <dbReference type="ARBA" id="ARBA00004148"/>
    </source>
</evidence>
<comment type="subcellular location">
    <subcellularLocation>
        <location evidence="1">Vacuole membrane</location>
        <topology evidence="1">Peripheral membrane protein</topology>
    </subcellularLocation>
</comment>
<feature type="region of interest" description="Disordered" evidence="5">
    <location>
        <begin position="54"/>
        <end position="122"/>
    </location>
</feature>
<evidence type="ECO:0000256" key="2">
    <source>
        <dbReference type="ARBA" id="ARBA00005643"/>
    </source>
</evidence>
<dbReference type="PANTHER" id="PTHR13179:SF8">
    <property type="entry name" value="GATOR COMPLEX PROTEIN DEPDC5"/>
    <property type="match status" value="1"/>
</dbReference>
<feature type="compositionally biased region" description="Basic and acidic residues" evidence="5">
    <location>
        <begin position="603"/>
        <end position="619"/>
    </location>
</feature>
<dbReference type="Proteomes" id="UP000189911">
    <property type="component" value="Chromosome B"/>
</dbReference>
<feature type="domain" description="DEP" evidence="6">
    <location>
        <begin position="1153"/>
        <end position="1228"/>
    </location>
</feature>
<proteinExistence type="inferred from homology"/>
<feature type="region of interest" description="Disordered" evidence="5">
    <location>
        <begin position="702"/>
        <end position="728"/>
    </location>
</feature>
<reference evidence="8" key="1">
    <citation type="submission" date="2016-03" db="EMBL/GenBank/DDBJ databases">
        <authorList>
            <person name="Devillers Hugo."/>
        </authorList>
    </citation>
    <scope>NUCLEOTIDE SEQUENCE [LARGE SCALE GENOMIC DNA]</scope>
</reference>